<protein>
    <submittedName>
        <fullName evidence="1">Putative esterase</fullName>
    </submittedName>
</protein>
<evidence type="ECO:0000313" key="1">
    <source>
        <dbReference type="EMBL" id="RAJ72836.1"/>
    </source>
</evidence>
<dbReference type="EMBL" id="QLMA01000014">
    <property type="protein sequence ID" value="RAJ72836.1"/>
    <property type="molecule type" value="Genomic_DNA"/>
</dbReference>
<gene>
    <name evidence="1" type="ORF">CLV59_11439</name>
</gene>
<sequence length="256" mass="28681">MIWNDFVYAPGLDREVLLDIYQFNEQPKTLLLLNDGQEVRKMDLAGLLDNLQLPVAVVAIHAGSARLQEYGVASQPDYNGDGAKAGVYTTFITTVLLPALYNRFPDWKSLPVAFAGFSLGGLSALDIVWHHPEIFSFAGVCSGSLWWRNVPLGPDYSDANNRIMHKLIRESDYQPGLQFFFQCGTEDETADRNGNGIIDSIDDTRDLIQELLSKGYTMDKDIWYDEIAGGRHDSVTWEKALAAMLLLPFFNDPGRK</sequence>
<accession>A0A327VHI2</accession>
<evidence type="ECO:0000313" key="2">
    <source>
        <dbReference type="Proteomes" id="UP000249819"/>
    </source>
</evidence>
<reference evidence="1 2" key="1">
    <citation type="submission" date="2018-06" db="EMBL/GenBank/DDBJ databases">
        <title>Genomic Encyclopedia of Archaeal and Bacterial Type Strains, Phase II (KMG-II): from individual species to whole genera.</title>
        <authorList>
            <person name="Goeker M."/>
        </authorList>
    </citation>
    <scope>NUCLEOTIDE SEQUENCE [LARGE SCALE GENOMIC DNA]</scope>
    <source>
        <strain evidence="1 2">DSM 29821</strain>
    </source>
</reference>
<dbReference type="PANTHER" id="PTHR48098:SF6">
    <property type="entry name" value="FERRI-BACILLIBACTIN ESTERASE BESA"/>
    <property type="match status" value="1"/>
</dbReference>
<proteinExistence type="predicted"/>
<dbReference type="InterPro" id="IPR029058">
    <property type="entry name" value="AB_hydrolase_fold"/>
</dbReference>
<dbReference type="RefSeq" id="WP_111595529.1">
    <property type="nucleotide sequence ID" value="NZ_QLMA01000014.1"/>
</dbReference>
<comment type="caution">
    <text evidence="1">The sequence shown here is derived from an EMBL/GenBank/DDBJ whole genome shotgun (WGS) entry which is preliminary data.</text>
</comment>
<keyword evidence="2" id="KW-1185">Reference proteome</keyword>
<dbReference type="Gene3D" id="3.40.50.1820">
    <property type="entry name" value="alpha/beta hydrolase"/>
    <property type="match status" value="1"/>
</dbReference>
<dbReference type="PANTHER" id="PTHR48098">
    <property type="entry name" value="ENTEROCHELIN ESTERASE-RELATED"/>
    <property type="match status" value="1"/>
</dbReference>
<dbReference type="InterPro" id="IPR000801">
    <property type="entry name" value="Esterase-like"/>
</dbReference>
<name>A0A327VHI2_9BACT</name>
<organism evidence="1 2">
    <name type="scientific">Chitinophaga dinghuensis</name>
    <dbReference type="NCBI Taxonomy" id="1539050"/>
    <lineage>
        <taxon>Bacteria</taxon>
        <taxon>Pseudomonadati</taxon>
        <taxon>Bacteroidota</taxon>
        <taxon>Chitinophagia</taxon>
        <taxon>Chitinophagales</taxon>
        <taxon>Chitinophagaceae</taxon>
        <taxon>Chitinophaga</taxon>
    </lineage>
</organism>
<dbReference type="OrthoDB" id="9784036at2"/>
<dbReference type="InterPro" id="IPR050583">
    <property type="entry name" value="Mycobacterial_A85_antigen"/>
</dbReference>
<dbReference type="Proteomes" id="UP000249819">
    <property type="component" value="Unassembled WGS sequence"/>
</dbReference>
<dbReference type="Pfam" id="PF00756">
    <property type="entry name" value="Esterase"/>
    <property type="match status" value="1"/>
</dbReference>
<dbReference type="AlphaFoldDB" id="A0A327VHI2"/>
<dbReference type="SUPFAM" id="SSF53474">
    <property type="entry name" value="alpha/beta-Hydrolases"/>
    <property type="match status" value="1"/>
</dbReference>